<dbReference type="EMBL" id="BPLQ01012651">
    <property type="protein sequence ID" value="GIY66831.1"/>
    <property type="molecule type" value="Genomic_DNA"/>
</dbReference>
<organism evidence="1 2">
    <name type="scientific">Caerostris darwini</name>
    <dbReference type="NCBI Taxonomy" id="1538125"/>
    <lineage>
        <taxon>Eukaryota</taxon>
        <taxon>Metazoa</taxon>
        <taxon>Ecdysozoa</taxon>
        <taxon>Arthropoda</taxon>
        <taxon>Chelicerata</taxon>
        <taxon>Arachnida</taxon>
        <taxon>Araneae</taxon>
        <taxon>Araneomorphae</taxon>
        <taxon>Entelegynae</taxon>
        <taxon>Araneoidea</taxon>
        <taxon>Araneidae</taxon>
        <taxon>Caerostris</taxon>
    </lineage>
</organism>
<evidence type="ECO:0000313" key="2">
    <source>
        <dbReference type="Proteomes" id="UP001054837"/>
    </source>
</evidence>
<comment type="caution">
    <text evidence="1">The sequence shown here is derived from an EMBL/GenBank/DDBJ whole genome shotgun (WGS) entry which is preliminary data.</text>
</comment>
<gene>
    <name evidence="1" type="ORF">CDAR_18581</name>
</gene>
<dbReference type="AlphaFoldDB" id="A0AAV4V905"/>
<name>A0AAV4V905_9ARAC</name>
<proteinExistence type="predicted"/>
<dbReference type="Proteomes" id="UP001054837">
    <property type="component" value="Unassembled WGS sequence"/>
</dbReference>
<protein>
    <submittedName>
        <fullName evidence="1">Uncharacterized protein</fullName>
    </submittedName>
</protein>
<keyword evidence="2" id="KW-1185">Reference proteome</keyword>
<reference evidence="1 2" key="1">
    <citation type="submission" date="2021-06" db="EMBL/GenBank/DDBJ databases">
        <title>Caerostris darwini draft genome.</title>
        <authorList>
            <person name="Kono N."/>
            <person name="Arakawa K."/>
        </authorList>
    </citation>
    <scope>NUCLEOTIDE SEQUENCE [LARGE SCALE GENOMIC DNA]</scope>
</reference>
<accession>A0AAV4V905</accession>
<evidence type="ECO:0000313" key="1">
    <source>
        <dbReference type="EMBL" id="GIY66831.1"/>
    </source>
</evidence>
<sequence length="100" mass="11468">MSSPVCLEILFSYLESKNPAEKEDRERKKNSKETRLGSLPFEYLILKKGVDDCIHETEFVCRWFIPVLSVSCHLSIAPSENLARVGTDFSRVLFWVKATS</sequence>